<dbReference type="SUPFAM" id="SSF50692">
    <property type="entry name" value="ADC-like"/>
    <property type="match status" value="1"/>
</dbReference>
<reference evidence="2 3" key="1">
    <citation type="submission" date="2021-06" db="EMBL/GenBank/DDBJ databases">
        <title>Actinomycetes sequencing.</title>
        <authorList>
            <person name="Shan Q."/>
        </authorList>
    </citation>
    <scope>NUCLEOTIDE SEQUENCE [LARGE SCALE GENOMIC DNA]</scope>
    <source>
        <strain evidence="2 3">NEAU-G5</strain>
    </source>
</reference>
<dbReference type="Gene3D" id="2.40.40.20">
    <property type="match status" value="1"/>
</dbReference>
<gene>
    <name evidence="2" type="ORF">KO481_11545</name>
</gene>
<dbReference type="RefSeq" id="WP_215917035.1">
    <property type="nucleotide sequence ID" value="NZ_JAHKNI010000003.1"/>
</dbReference>
<accession>A0ABS6AY75</accession>
<feature type="domain" description="Molybdopterin dinucleotide-binding" evidence="1">
    <location>
        <begin position="83"/>
        <end position="139"/>
    </location>
</feature>
<name>A0ABS6AY75_9NOCA</name>
<dbReference type="Pfam" id="PF01568">
    <property type="entry name" value="Molydop_binding"/>
    <property type="match status" value="1"/>
</dbReference>
<organism evidence="2 3">
    <name type="scientific">Nocardia albiluteola</name>
    <dbReference type="NCBI Taxonomy" id="2842303"/>
    <lineage>
        <taxon>Bacteria</taxon>
        <taxon>Bacillati</taxon>
        <taxon>Actinomycetota</taxon>
        <taxon>Actinomycetes</taxon>
        <taxon>Mycobacteriales</taxon>
        <taxon>Nocardiaceae</taxon>
        <taxon>Nocardia</taxon>
    </lineage>
</organism>
<evidence type="ECO:0000313" key="3">
    <source>
        <dbReference type="Proteomes" id="UP000733379"/>
    </source>
</evidence>
<evidence type="ECO:0000259" key="1">
    <source>
        <dbReference type="Pfam" id="PF01568"/>
    </source>
</evidence>
<dbReference type="InterPro" id="IPR009010">
    <property type="entry name" value="Asp_de-COase-like_dom_sf"/>
</dbReference>
<dbReference type="EMBL" id="JAHKNI010000003">
    <property type="protein sequence ID" value="MBU3062156.1"/>
    <property type="molecule type" value="Genomic_DNA"/>
</dbReference>
<proteinExistence type="predicted"/>
<dbReference type="InterPro" id="IPR006657">
    <property type="entry name" value="MoPterin_dinucl-bd_dom"/>
</dbReference>
<evidence type="ECO:0000313" key="2">
    <source>
        <dbReference type="EMBL" id="MBU3062156.1"/>
    </source>
</evidence>
<sequence>MRLTALSLAAGPYGMLMRVRKGLTVRKVRAMRGGADLGPLQPRLAQLIGTRDRTVHLAPPEFLDAVRALPREAADAGSGEYDLHLIGRRHLRSINSWLHNVPAMVKGRDRCTALMHPDDAARRGLADGEQVTVASRTGRSW</sequence>
<protein>
    <recommendedName>
        <fullName evidence="1">Molybdopterin dinucleotide-binding domain-containing protein</fullName>
    </recommendedName>
</protein>
<keyword evidence="3" id="KW-1185">Reference proteome</keyword>
<comment type="caution">
    <text evidence="2">The sequence shown here is derived from an EMBL/GenBank/DDBJ whole genome shotgun (WGS) entry which is preliminary data.</text>
</comment>
<dbReference type="Proteomes" id="UP000733379">
    <property type="component" value="Unassembled WGS sequence"/>
</dbReference>